<evidence type="ECO:0000313" key="2">
    <source>
        <dbReference type="Proteomes" id="UP000235145"/>
    </source>
</evidence>
<dbReference type="EMBL" id="NBSK02000002">
    <property type="protein sequence ID" value="KAJ0219817.1"/>
    <property type="molecule type" value="Genomic_DNA"/>
</dbReference>
<dbReference type="PANTHER" id="PTHR46250">
    <property type="entry name" value="MYB/SANT-LIKE DNA-BINDING DOMAIN PROTEIN-RELATED"/>
    <property type="match status" value="1"/>
</dbReference>
<reference evidence="1 2" key="1">
    <citation type="journal article" date="2017" name="Nat. Commun.">
        <title>Genome assembly with in vitro proximity ligation data and whole-genome triplication in lettuce.</title>
        <authorList>
            <person name="Reyes-Chin-Wo S."/>
            <person name="Wang Z."/>
            <person name="Yang X."/>
            <person name="Kozik A."/>
            <person name="Arikit S."/>
            <person name="Song C."/>
            <person name="Xia L."/>
            <person name="Froenicke L."/>
            <person name="Lavelle D.O."/>
            <person name="Truco M.J."/>
            <person name="Xia R."/>
            <person name="Zhu S."/>
            <person name="Xu C."/>
            <person name="Xu H."/>
            <person name="Xu X."/>
            <person name="Cox K."/>
            <person name="Korf I."/>
            <person name="Meyers B.C."/>
            <person name="Michelmore R.W."/>
        </authorList>
    </citation>
    <scope>NUCLEOTIDE SEQUENCE [LARGE SCALE GENOMIC DNA]</scope>
    <source>
        <strain evidence="2">cv. Salinas</strain>
        <tissue evidence="1">Seedlings</tissue>
    </source>
</reference>
<organism evidence="1 2">
    <name type="scientific">Lactuca sativa</name>
    <name type="common">Garden lettuce</name>
    <dbReference type="NCBI Taxonomy" id="4236"/>
    <lineage>
        <taxon>Eukaryota</taxon>
        <taxon>Viridiplantae</taxon>
        <taxon>Streptophyta</taxon>
        <taxon>Embryophyta</taxon>
        <taxon>Tracheophyta</taxon>
        <taxon>Spermatophyta</taxon>
        <taxon>Magnoliopsida</taxon>
        <taxon>eudicotyledons</taxon>
        <taxon>Gunneridae</taxon>
        <taxon>Pentapetalae</taxon>
        <taxon>asterids</taxon>
        <taxon>campanulids</taxon>
        <taxon>Asterales</taxon>
        <taxon>Asteraceae</taxon>
        <taxon>Cichorioideae</taxon>
        <taxon>Cichorieae</taxon>
        <taxon>Lactucinae</taxon>
        <taxon>Lactuca</taxon>
    </lineage>
</organism>
<evidence type="ECO:0000313" key="1">
    <source>
        <dbReference type="EMBL" id="KAJ0219817.1"/>
    </source>
</evidence>
<gene>
    <name evidence="1" type="ORF">LSAT_V11C200074480</name>
</gene>
<dbReference type="PANTHER" id="PTHR46250:SF17">
    <property type="entry name" value="MYB_SANT-LIKE DOMAIN-CONTAINING PROTEIN"/>
    <property type="match status" value="1"/>
</dbReference>
<proteinExistence type="predicted"/>
<dbReference type="AlphaFoldDB" id="A0A9R1W4S4"/>
<sequence length="167" mass="19531">MDTIIFSGLQMNGPCLKISWPRLCLHLGEQPIKLAFCLSILLYYLFIVMLDKLLYFLIIIVLDNCYFAYPFYKKMLFCLSIDVCYVYSQIRNYRPWTSNEEAKLVEVLLNMRNVEGFKVDNGFKFGYLQHLEQALKQSLPNSDLLGKPHVESKIKTKKKIGNVAMIW</sequence>
<keyword evidence="2" id="KW-1185">Reference proteome</keyword>
<dbReference type="Proteomes" id="UP000235145">
    <property type="component" value="Unassembled WGS sequence"/>
</dbReference>
<accession>A0A9R1W4S4</accession>
<protein>
    <submittedName>
        <fullName evidence="1">Uncharacterized protein</fullName>
    </submittedName>
</protein>
<comment type="caution">
    <text evidence="1">The sequence shown here is derived from an EMBL/GenBank/DDBJ whole genome shotgun (WGS) entry which is preliminary data.</text>
</comment>
<name>A0A9R1W4S4_LACSA</name>